<dbReference type="Gene3D" id="3.40.50.850">
    <property type="entry name" value="Isochorismatase-like"/>
    <property type="match status" value="1"/>
</dbReference>
<protein>
    <submittedName>
        <fullName evidence="3">Cysteine hydrolase</fullName>
    </submittedName>
</protein>
<dbReference type="CDD" id="cd00431">
    <property type="entry name" value="cysteine_hydrolases"/>
    <property type="match status" value="1"/>
</dbReference>
<sequence>MFTVPAFADRSYSFPPEKTALLLIDMQRDFIENAEANGESSAVQAIVPALRDLLQASRSAGLSIAHTREGHVPDLSDLNAVKRERSREAGAEIGAQGALGRYLIRGEYGHDFIDDLRPEKGEWIIDKPGFGAFYATDLDLRLRAKGITHLIIGGVTTQCCVQSTLREAVDRGYRCLTLADGCATFDMALHDATMATIQSEGHLFGWIATCADVADALRGG</sequence>
<dbReference type="RefSeq" id="WP_127765021.1">
    <property type="nucleotide sequence ID" value="NZ_SADE01000001.1"/>
</dbReference>
<dbReference type="InterPro" id="IPR050272">
    <property type="entry name" value="Isochorismatase-like_hydrls"/>
</dbReference>
<keyword evidence="1 3" id="KW-0378">Hydrolase</keyword>
<dbReference type="OrthoDB" id="9791276at2"/>
<keyword evidence="4" id="KW-1185">Reference proteome</keyword>
<dbReference type="AlphaFoldDB" id="A0A437QYT5"/>
<accession>A0A437QYT5</accession>
<comment type="caution">
    <text evidence="3">The sequence shown here is derived from an EMBL/GenBank/DDBJ whole genome shotgun (WGS) entry which is preliminary data.</text>
</comment>
<dbReference type="Pfam" id="PF00857">
    <property type="entry name" value="Isochorismatase"/>
    <property type="match status" value="1"/>
</dbReference>
<dbReference type="EMBL" id="SADE01000001">
    <property type="protein sequence ID" value="RVU39650.1"/>
    <property type="molecule type" value="Genomic_DNA"/>
</dbReference>
<dbReference type="SUPFAM" id="SSF52499">
    <property type="entry name" value="Isochorismatase-like hydrolases"/>
    <property type="match status" value="1"/>
</dbReference>
<evidence type="ECO:0000313" key="3">
    <source>
        <dbReference type="EMBL" id="RVU39650.1"/>
    </source>
</evidence>
<dbReference type="GO" id="GO:0016787">
    <property type="term" value="F:hydrolase activity"/>
    <property type="evidence" value="ECO:0007669"/>
    <property type="project" value="UniProtKB-KW"/>
</dbReference>
<evidence type="ECO:0000313" key="4">
    <source>
        <dbReference type="Proteomes" id="UP000287447"/>
    </source>
</evidence>
<reference evidence="4" key="1">
    <citation type="submission" date="2019-01" db="EMBL/GenBank/DDBJ databases">
        <title>Gri0909 isolated from a small marine red alga.</title>
        <authorList>
            <person name="Kim J."/>
            <person name="Jeong S.E."/>
            <person name="Jeon C.O."/>
        </authorList>
    </citation>
    <scope>NUCLEOTIDE SEQUENCE [LARGE SCALE GENOMIC DNA]</scope>
    <source>
        <strain evidence="4">Gri0909</strain>
    </source>
</reference>
<organism evidence="3 4">
    <name type="scientific">Hwanghaeella grinnelliae</name>
    <dbReference type="NCBI Taxonomy" id="2500179"/>
    <lineage>
        <taxon>Bacteria</taxon>
        <taxon>Pseudomonadati</taxon>
        <taxon>Pseudomonadota</taxon>
        <taxon>Alphaproteobacteria</taxon>
        <taxon>Rhodospirillales</taxon>
        <taxon>Rhodospirillaceae</taxon>
        <taxon>Hwanghaeella</taxon>
    </lineage>
</organism>
<dbReference type="InterPro" id="IPR000868">
    <property type="entry name" value="Isochorismatase-like_dom"/>
</dbReference>
<dbReference type="PANTHER" id="PTHR43540:SF9">
    <property type="entry name" value="FAMILY HYDROLASE, PUTATIVE (AFU_ORTHOLOGUE AFUA_2G08700)-RELATED"/>
    <property type="match status" value="1"/>
</dbReference>
<dbReference type="PANTHER" id="PTHR43540">
    <property type="entry name" value="PEROXYUREIDOACRYLATE/UREIDOACRYLATE AMIDOHYDROLASE-RELATED"/>
    <property type="match status" value="1"/>
</dbReference>
<dbReference type="Proteomes" id="UP000287447">
    <property type="component" value="Unassembled WGS sequence"/>
</dbReference>
<dbReference type="InterPro" id="IPR036380">
    <property type="entry name" value="Isochorismatase-like_sf"/>
</dbReference>
<name>A0A437QYT5_9PROT</name>
<gene>
    <name evidence="3" type="ORF">EOI86_10625</name>
</gene>
<feature type="domain" description="Isochorismatase-like" evidence="2">
    <location>
        <begin position="19"/>
        <end position="210"/>
    </location>
</feature>
<proteinExistence type="predicted"/>
<evidence type="ECO:0000259" key="2">
    <source>
        <dbReference type="Pfam" id="PF00857"/>
    </source>
</evidence>
<evidence type="ECO:0000256" key="1">
    <source>
        <dbReference type="ARBA" id="ARBA00022801"/>
    </source>
</evidence>